<proteinExistence type="predicted"/>
<name>A0A0U1PCA7_9GAMM</name>
<keyword evidence="2" id="KW-0732">Signal</keyword>
<feature type="region of interest" description="Disordered" evidence="1">
    <location>
        <begin position="36"/>
        <end position="56"/>
    </location>
</feature>
<feature type="chain" id="PRO_5006712663" evidence="2">
    <location>
        <begin position="40"/>
        <end position="56"/>
    </location>
</feature>
<feature type="compositionally biased region" description="Polar residues" evidence="1">
    <location>
        <begin position="43"/>
        <end position="56"/>
    </location>
</feature>
<evidence type="ECO:0000256" key="2">
    <source>
        <dbReference type="SAM" id="SignalP"/>
    </source>
</evidence>
<organism evidence="3">
    <name type="scientific">Mizugakiibacter sediminis</name>
    <dbReference type="NCBI Taxonomy" id="1475481"/>
    <lineage>
        <taxon>Bacteria</taxon>
        <taxon>Pseudomonadati</taxon>
        <taxon>Pseudomonadota</taxon>
        <taxon>Gammaproteobacteria</taxon>
        <taxon>Lysobacterales</taxon>
        <taxon>Rhodanobacteraceae</taxon>
        <taxon>Mizugakiibacter</taxon>
    </lineage>
</organism>
<accession>A0A0U1PCA7</accession>
<protein>
    <submittedName>
        <fullName evidence="3">Uncharacterized protein</fullName>
    </submittedName>
</protein>
<reference evidence="3" key="1">
    <citation type="submission" date="2015-03" db="EMBL/GenBank/DDBJ databases">
        <title>Draft genome sequence of Mizugakiibacter sediminis skMP5.</title>
        <authorList>
            <person name="Watanabe T."/>
            <person name="Kojima H."/>
            <person name="Fukui M."/>
        </authorList>
    </citation>
    <scope>NUCLEOTIDE SEQUENCE</scope>
    <source>
        <strain evidence="3">SkMP5</strain>
    </source>
</reference>
<dbReference type="EMBL" id="DF952460">
    <property type="protein sequence ID" value="GAN45979.1"/>
    <property type="molecule type" value="Genomic_DNA"/>
</dbReference>
<evidence type="ECO:0000256" key="1">
    <source>
        <dbReference type="SAM" id="MobiDB-lite"/>
    </source>
</evidence>
<feature type="signal peptide" evidence="2">
    <location>
        <begin position="1"/>
        <end position="39"/>
    </location>
</feature>
<sequence>MSNPLLRRSIRTILEARALGTASLMLPAMLLASPGVASAQDAGGNSPTPQKAQSLE</sequence>
<feature type="non-terminal residue" evidence="3">
    <location>
        <position position="56"/>
    </location>
</feature>
<evidence type="ECO:0000313" key="3">
    <source>
        <dbReference type="EMBL" id="GAN45979.1"/>
    </source>
</evidence>
<dbReference type="AlphaFoldDB" id="A0A0U1PCA7"/>
<gene>
    <name evidence="3" type="ORF">MBSD_2584</name>
</gene>
<dbReference type="HOGENOM" id="CLU_3018933_0_0_6"/>